<evidence type="ECO:0000256" key="3">
    <source>
        <dbReference type="ARBA" id="ARBA00022691"/>
    </source>
</evidence>
<dbReference type="InterPro" id="IPR012967">
    <property type="entry name" value="COMT_dimerisation"/>
</dbReference>
<dbReference type="GO" id="GO:0008171">
    <property type="term" value="F:O-methyltransferase activity"/>
    <property type="evidence" value="ECO:0007669"/>
    <property type="project" value="InterPro"/>
</dbReference>
<dbReference type="PANTHER" id="PTHR11746">
    <property type="entry name" value="O-METHYLTRANSFERASE"/>
    <property type="match status" value="1"/>
</dbReference>
<keyword evidence="1" id="KW-0489">Methyltransferase</keyword>
<evidence type="ECO:0000313" key="7">
    <source>
        <dbReference type="Proteomes" id="UP000233551"/>
    </source>
</evidence>
<dbReference type="InterPro" id="IPR036388">
    <property type="entry name" value="WH-like_DNA-bd_sf"/>
</dbReference>
<dbReference type="SUPFAM" id="SSF46785">
    <property type="entry name" value="Winged helix' DNA-binding domain"/>
    <property type="match status" value="1"/>
</dbReference>
<gene>
    <name evidence="6" type="ORF">CRG98_044223</name>
</gene>
<dbReference type="Gene3D" id="1.10.10.10">
    <property type="entry name" value="Winged helix-like DNA-binding domain superfamily/Winged helix DNA-binding domain"/>
    <property type="match status" value="1"/>
</dbReference>
<keyword evidence="2" id="KW-0808">Transferase</keyword>
<dbReference type="InterPro" id="IPR016461">
    <property type="entry name" value="COMT-like"/>
</dbReference>
<dbReference type="Gene3D" id="3.40.50.150">
    <property type="entry name" value="Vaccinia Virus protein VP39"/>
    <property type="match status" value="1"/>
</dbReference>
<evidence type="ECO:0000256" key="1">
    <source>
        <dbReference type="ARBA" id="ARBA00022603"/>
    </source>
</evidence>
<dbReference type="STRING" id="22663.A0A2I0HUK5"/>
<organism evidence="6 7">
    <name type="scientific">Punica granatum</name>
    <name type="common">Pomegranate</name>
    <dbReference type="NCBI Taxonomy" id="22663"/>
    <lineage>
        <taxon>Eukaryota</taxon>
        <taxon>Viridiplantae</taxon>
        <taxon>Streptophyta</taxon>
        <taxon>Embryophyta</taxon>
        <taxon>Tracheophyta</taxon>
        <taxon>Spermatophyta</taxon>
        <taxon>Magnoliopsida</taxon>
        <taxon>eudicotyledons</taxon>
        <taxon>Gunneridae</taxon>
        <taxon>Pentapetalae</taxon>
        <taxon>rosids</taxon>
        <taxon>malvids</taxon>
        <taxon>Myrtales</taxon>
        <taxon>Lythraceae</taxon>
        <taxon>Punica</taxon>
    </lineage>
</organism>
<keyword evidence="3" id="KW-0949">S-adenosyl-L-methionine</keyword>
<feature type="domain" description="O-methyltransferase dimerisation" evidence="5">
    <location>
        <begin position="29"/>
        <end position="123"/>
    </location>
</feature>
<accession>A0A2I0HUK5</accession>
<dbReference type="GO" id="GO:0032259">
    <property type="term" value="P:methylation"/>
    <property type="evidence" value="ECO:0007669"/>
    <property type="project" value="UniProtKB-KW"/>
</dbReference>
<keyword evidence="7" id="KW-1185">Reference proteome</keyword>
<dbReference type="InterPro" id="IPR029063">
    <property type="entry name" value="SAM-dependent_MTases_sf"/>
</dbReference>
<dbReference type="EMBL" id="PGOL01005362">
    <property type="protein sequence ID" value="PKI35391.1"/>
    <property type="molecule type" value="Genomic_DNA"/>
</dbReference>
<evidence type="ECO:0000256" key="2">
    <source>
        <dbReference type="ARBA" id="ARBA00022679"/>
    </source>
</evidence>
<dbReference type="Proteomes" id="UP000233551">
    <property type="component" value="Unassembled WGS sequence"/>
</dbReference>
<dbReference type="SUPFAM" id="SSF53335">
    <property type="entry name" value="S-adenosyl-L-methionine-dependent methyltransferases"/>
    <property type="match status" value="1"/>
</dbReference>
<dbReference type="Pfam" id="PF08100">
    <property type="entry name" value="Dimerisation"/>
    <property type="match status" value="1"/>
</dbReference>
<evidence type="ECO:0000259" key="4">
    <source>
        <dbReference type="Pfam" id="PF00891"/>
    </source>
</evidence>
<dbReference type="Pfam" id="PF00891">
    <property type="entry name" value="Methyltransf_2"/>
    <property type="match status" value="1"/>
</dbReference>
<proteinExistence type="predicted"/>
<name>A0A2I0HUK5_PUNGR</name>
<evidence type="ECO:0008006" key="8">
    <source>
        <dbReference type="Google" id="ProtNLM"/>
    </source>
</evidence>
<evidence type="ECO:0000259" key="5">
    <source>
        <dbReference type="Pfam" id="PF08100"/>
    </source>
</evidence>
<feature type="domain" description="O-methyltransferase C-terminal" evidence="4">
    <location>
        <begin position="147"/>
        <end position="352"/>
    </location>
</feature>
<sequence length="509" mass="55993">MSPSLKPLLPPSGSLSEEDEACLQAMLFSSAHVVPMVLNAATQLGLFDIINRAGPKAQLLPSQIASELETAVDCTDDDVASRLDRMLRLLASHSLLTCSVKTLEDGRVERRYGLAPSSRFFVKAESEEPSLASLVALHSHPAPQQAWFHFKDAVLEGGNQFKKVHGMSIFEYMDNDPAFNTIFNSSMVAISNLMMKRILEIYDGFEGLSSLVDVAGGTGKCLSMITSKYPSIKGINFDLPHVIKEAPSYPGIEHVGGSMFSSNIPKADAIMIKDALHNWTDEDCVKILKNCYDTLPSKGKLILIYHLLLEEPDTSISSMYASRLDNTMMMQPNGKERTESEFRALSEAAGFSNWVGRSGERRIHRLRLSVTAPQLLSVALVSIAPGYPEPITPRHNHHLTLSSAPPLPPTPLLRPSIATVVAASLTPPPRRLISFPAGLSGIWFDREPKARERHGWVEISGLTPTQASCALTWFRRGSGELELERKRRAHGSRAWVHPNWWLTALGLGS</sequence>
<dbReference type="GO" id="GO:0046983">
    <property type="term" value="F:protein dimerization activity"/>
    <property type="evidence" value="ECO:0007669"/>
    <property type="project" value="InterPro"/>
</dbReference>
<evidence type="ECO:0000313" key="6">
    <source>
        <dbReference type="EMBL" id="PKI35391.1"/>
    </source>
</evidence>
<dbReference type="InterPro" id="IPR036390">
    <property type="entry name" value="WH_DNA-bd_sf"/>
</dbReference>
<dbReference type="AlphaFoldDB" id="A0A2I0HUK5"/>
<reference evidence="6 7" key="1">
    <citation type="submission" date="2017-11" db="EMBL/GenBank/DDBJ databases">
        <title>De-novo sequencing of pomegranate (Punica granatum L.) genome.</title>
        <authorList>
            <person name="Akparov Z."/>
            <person name="Amiraslanov A."/>
            <person name="Hajiyeva S."/>
            <person name="Abbasov M."/>
            <person name="Kaur K."/>
            <person name="Hamwieh A."/>
            <person name="Solovyev V."/>
            <person name="Salamov A."/>
            <person name="Braich B."/>
            <person name="Kosarev P."/>
            <person name="Mahmoud A."/>
            <person name="Hajiyev E."/>
            <person name="Babayeva S."/>
            <person name="Izzatullayeva V."/>
            <person name="Mammadov A."/>
            <person name="Mammadov A."/>
            <person name="Sharifova S."/>
            <person name="Ojaghi J."/>
            <person name="Eynullazada K."/>
            <person name="Bayramov B."/>
            <person name="Abdulazimova A."/>
            <person name="Shahmuradov I."/>
        </authorList>
    </citation>
    <scope>NUCLEOTIDE SEQUENCE [LARGE SCALE GENOMIC DNA]</scope>
    <source>
        <strain evidence="7">cv. AG2017</strain>
        <tissue evidence="6">Leaf</tissue>
    </source>
</reference>
<dbReference type="InterPro" id="IPR001077">
    <property type="entry name" value="COMT_C"/>
</dbReference>
<dbReference type="FunFam" id="1.10.10.10:FF:000357">
    <property type="entry name" value="Caffeic acid 3-O-methyltransferase"/>
    <property type="match status" value="1"/>
</dbReference>
<dbReference type="PROSITE" id="PS51683">
    <property type="entry name" value="SAM_OMT_II"/>
    <property type="match status" value="1"/>
</dbReference>
<protein>
    <recommendedName>
        <fullName evidence="8">O-methyltransferase domain-containing protein</fullName>
    </recommendedName>
</protein>
<comment type="caution">
    <text evidence="6">The sequence shown here is derived from an EMBL/GenBank/DDBJ whole genome shotgun (WGS) entry which is preliminary data.</text>
</comment>